<sequence>MDRKNILLKQKIEKGTKWLATGRKTVTGSTAVLLHPVKAFLSHHHPSVLLPKMTSKEFRNIFVTKQKMHSFPCITHERMHVANVKHALKLTFIKKTCVQARMFPFFLLVFTIDTPDHSEIYEKEEECDDNSFNEPGYCKLNCGTEDVIE</sequence>
<accession>L2GTR9</accession>
<name>L2GTR9_VAVCU</name>
<protein>
    <submittedName>
        <fullName evidence="1">Uncharacterized protein</fullName>
    </submittedName>
</protein>
<dbReference type="GeneID" id="19879300"/>
<dbReference type="VEuPathDB" id="MicrosporidiaDB:VCUG_01422"/>
<keyword evidence="2" id="KW-1185">Reference proteome</keyword>
<dbReference type="InParanoid" id="L2GTR9"/>
<dbReference type="Proteomes" id="UP000011081">
    <property type="component" value="Unassembled WGS sequence"/>
</dbReference>
<proteinExistence type="predicted"/>
<dbReference type="RefSeq" id="XP_008074442.1">
    <property type="nucleotide sequence ID" value="XM_008076251.1"/>
</dbReference>
<dbReference type="HOGENOM" id="CLU_1751083_0_0_1"/>
<evidence type="ECO:0000313" key="1">
    <source>
        <dbReference type="EMBL" id="ELA47061.1"/>
    </source>
</evidence>
<reference evidence="2" key="1">
    <citation type="submission" date="2011-03" db="EMBL/GenBank/DDBJ databases">
        <title>The genome sequence of Vavraia culicis strain floridensis.</title>
        <authorList>
            <consortium name="The Broad Institute Genome Sequencing Platform"/>
            <person name="Cuomo C."/>
            <person name="Becnel J."/>
            <person name="Sanscrainte N."/>
            <person name="Young S.K."/>
            <person name="Zeng Q."/>
            <person name="Gargeya S."/>
            <person name="Fitzgerald M."/>
            <person name="Haas B."/>
            <person name="Abouelleil A."/>
            <person name="Alvarado L."/>
            <person name="Arachchi H.M."/>
            <person name="Berlin A."/>
            <person name="Chapman S.B."/>
            <person name="Gearin G."/>
            <person name="Goldberg J."/>
            <person name="Griggs A."/>
            <person name="Gujja S."/>
            <person name="Hansen M."/>
            <person name="Heiman D."/>
            <person name="Howarth C."/>
            <person name="Larimer J."/>
            <person name="Lui A."/>
            <person name="MacDonald P.J.P."/>
            <person name="McCowen C."/>
            <person name="Montmayeur A."/>
            <person name="Murphy C."/>
            <person name="Neiman D."/>
            <person name="Pearson M."/>
            <person name="Priest M."/>
            <person name="Roberts A."/>
            <person name="Saif S."/>
            <person name="Shea T."/>
            <person name="Sisk P."/>
            <person name="Stolte C."/>
            <person name="Sykes S."/>
            <person name="Wortman J."/>
            <person name="Nusbaum C."/>
            <person name="Birren B."/>
        </authorList>
    </citation>
    <scope>NUCLEOTIDE SEQUENCE [LARGE SCALE GENOMIC DNA]</scope>
    <source>
        <strain evidence="2">floridensis</strain>
    </source>
</reference>
<dbReference type="AlphaFoldDB" id="L2GTR9"/>
<evidence type="ECO:0000313" key="2">
    <source>
        <dbReference type="Proteomes" id="UP000011081"/>
    </source>
</evidence>
<organism evidence="1 2">
    <name type="scientific">Vavraia culicis (isolate floridensis)</name>
    <name type="common">Microsporidian parasite</name>
    <dbReference type="NCBI Taxonomy" id="948595"/>
    <lineage>
        <taxon>Eukaryota</taxon>
        <taxon>Fungi</taxon>
        <taxon>Fungi incertae sedis</taxon>
        <taxon>Microsporidia</taxon>
        <taxon>Pleistophoridae</taxon>
        <taxon>Vavraia</taxon>
    </lineage>
</organism>
<dbReference type="EMBL" id="GL877425">
    <property type="protein sequence ID" value="ELA47061.1"/>
    <property type="molecule type" value="Genomic_DNA"/>
</dbReference>
<gene>
    <name evidence="1" type="ORF">VCUG_01422</name>
</gene>